<keyword evidence="4 7" id="KW-0472">Membrane</keyword>
<dbReference type="Pfam" id="PF00226">
    <property type="entry name" value="DnaJ"/>
    <property type="match status" value="1"/>
</dbReference>
<dbReference type="Proteomes" id="UP000198816">
    <property type="component" value="Unassembled WGS sequence"/>
</dbReference>
<evidence type="ECO:0000313" key="10">
    <source>
        <dbReference type="Proteomes" id="UP000198816"/>
    </source>
</evidence>
<evidence type="ECO:0000256" key="2">
    <source>
        <dbReference type="ARBA" id="ARBA00022692"/>
    </source>
</evidence>
<feature type="transmembrane region" description="Helical" evidence="7">
    <location>
        <begin position="57"/>
        <end position="78"/>
    </location>
</feature>
<evidence type="ECO:0000256" key="3">
    <source>
        <dbReference type="ARBA" id="ARBA00022989"/>
    </source>
</evidence>
<proteinExistence type="inferred from homology"/>
<feature type="transmembrane region" description="Helical" evidence="7">
    <location>
        <begin position="6"/>
        <end position="21"/>
    </location>
</feature>
<keyword evidence="10" id="KW-1185">Reference proteome</keyword>
<dbReference type="PANTHER" id="PTHR12763:SF28">
    <property type="entry name" value="GEO10507P1-RELATED"/>
    <property type="match status" value="1"/>
</dbReference>
<dbReference type="STRING" id="1058.SAMN05421783_103264"/>
<keyword evidence="2 7" id="KW-0812">Transmembrane</keyword>
<dbReference type="PROSITE" id="PS50076">
    <property type="entry name" value="DNAJ_2"/>
    <property type="match status" value="1"/>
</dbReference>
<name>A0A1H2T2K9_THIRO</name>
<evidence type="ECO:0000256" key="1">
    <source>
        <dbReference type="ARBA" id="ARBA00004167"/>
    </source>
</evidence>
<dbReference type="SMART" id="SM00271">
    <property type="entry name" value="DnaJ"/>
    <property type="match status" value="1"/>
</dbReference>
<evidence type="ECO:0000259" key="8">
    <source>
        <dbReference type="PROSITE" id="PS50076"/>
    </source>
</evidence>
<dbReference type="InterPro" id="IPR001623">
    <property type="entry name" value="DnaJ_domain"/>
</dbReference>
<dbReference type="Gene3D" id="1.10.287.110">
    <property type="entry name" value="DnaJ domain"/>
    <property type="match status" value="1"/>
</dbReference>
<comment type="subcellular location">
    <subcellularLocation>
        <location evidence="1">Membrane</location>
        <topology evidence="1">Single-pass membrane protein</topology>
    </subcellularLocation>
</comment>
<comment type="similarity">
    <text evidence="6">Belongs to the TIM14 family.</text>
</comment>
<evidence type="ECO:0000256" key="4">
    <source>
        <dbReference type="ARBA" id="ARBA00023136"/>
    </source>
</evidence>
<dbReference type="GO" id="GO:0016020">
    <property type="term" value="C:membrane"/>
    <property type="evidence" value="ECO:0007669"/>
    <property type="project" value="UniProtKB-SubCell"/>
</dbReference>
<dbReference type="FunFam" id="1.10.287.110:FF:000001">
    <property type="entry name" value="Import inner membrane translocase subunit tim14"/>
    <property type="match status" value="1"/>
</dbReference>
<reference evidence="10" key="1">
    <citation type="submission" date="2016-10" db="EMBL/GenBank/DDBJ databases">
        <authorList>
            <person name="Varghese N."/>
            <person name="Submissions S."/>
        </authorList>
    </citation>
    <scope>NUCLEOTIDE SEQUENCE [LARGE SCALE GENOMIC DNA]</scope>
    <source>
        <strain evidence="10">DSM 217</strain>
    </source>
</reference>
<dbReference type="PANTHER" id="PTHR12763">
    <property type="match status" value="1"/>
</dbReference>
<dbReference type="SUPFAM" id="SSF46565">
    <property type="entry name" value="Chaperone J-domain"/>
    <property type="match status" value="1"/>
</dbReference>
<dbReference type="RefSeq" id="WP_093028868.1">
    <property type="nucleotide sequence ID" value="NZ_FNNZ01000003.1"/>
</dbReference>
<keyword evidence="3 7" id="KW-1133">Transmembrane helix</keyword>
<protein>
    <submittedName>
        <fullName evidence="9">DnaJ domain-containing protein</fullName>
    </submittedName>
</protein>
<evidence type="ECO:0000313" key="9">
    <source>
        <dbReference type="EMBL" id="SDW38070.1"/>
    </source>
</evidence>
<sequence>MARLLILLGLLGIVLWFLYWFRATPAHRVSQVLRKAAFWGVIGVLVLAAATGRLSPIFAAIGAAIPLVLRAAAVVRLFPAIQQVLRSLGLGGLAGPGGAGAGSGARASSIRTKFLEMRLDHATGTMDGEVLDGPFKDRRLSDLTLDELIRILELYRDADSQSAAVLEAYLDREREADWRASDEGSGRAGRAPPHGERLTKTEAWAILGLEPDADADAIRAAHRRLMQRLHPDRGGSDYLASKINEAKRLLLGD</sequence>
<evidence type="ECO:0000256" key="6">
    <source>
        <dbReference type="ARBA" id="ARBA00038105"/>
    </source>
</evidence>
<organism evidence="9 10">
    <name type="scientific">Thiocapsa roseopersicina</name>
    <dbReference type="NCBI Taxonomy" id="1058"/>
    <lineage>
        <taxon>Bacteria</taxon>
        <taxon>Pseudomonadati</taxon>
        <taxon>Pseudomonadota</taxon>
        <taxon>Gammaproteobacteria</taxon>
        <taxon>Chromatiales</taxon>
        <taxon>Chromatiaceae</taxon>
        <taxon>Thiocapsa</taxon>
    </lineage>
</organism>
<gene>
    <name evidence="9" type="ORF">SAMN05421783_103264</name>
</gene>
<feature type="transmembrane region" description="Helical" evidence="7">
    <location>
        <begin position="33"/>
        <end position="51"/>
    </location>
</feature>
<evidence type="ECO:0000256" key="5">
    <source>
        <dbReference type="ARBA" id="ARBA00023186"/>
    </source>
</evidence>
<dbReference type="InterPro" id="IPR036869">
    <property type="entry name" value="J_dom_sf"/>
</dbReference>
<accession>A0A1H2T2K9</accession>
<keyword evidence="5" id="KW-0143">Chaperone</keyword>
<evidence type="ECO:0000256" key="7">
    <source>
        <dbReference type="SAM" id="Phobius"/>
    </source>
</evidence>
<dbReference type="OrthoDB" id="581986at2"/>
<dbReference type="AlphaFoldDB" id="A0A1H2T2K9"/>
<feature type="domain" description="J" evidence="8">
    <location>
        <begin position="202"/>
        <end position="253"/>
    </location>
</feature>
<dbReference type="EMBL" id="FNNZ01000003">
    <property type="protein sequence ID" value="SDW38070.1"/>
    <property type="molecule type" value="Genomic_DNA"/>
</dbReference>